<name>A0AAV6VAW9_9ARAC</name>
<sequence length="75" mass="8534">MELKPPLNSFSGKNLTKKDLTLVHILTNDKNFLPGERNFLWPDGELLPLMRWTIRKKHGLLVGSKTVFNVAVMSS</sequence>
<proteinExistence type="predicted"/>
<organism evidence="1 2">
    <name type="scientific">Oedothorax gibbosus</name>
    <dbReference type="NCBI Taxonomy" id="931172"/>
    <lineage>
        <taxon>Eukaryota</taxon>
        <taxon>Metazoa</taxon>
        <taxon>Ecdysozoa</taxon>
        <taxon>Arthropoda</taxon>
        <taxon>Chelicerata</taxon>
        <taxon>Arachnida</taxon>
        <taxon>Araneae</taxon>
        <taxon>Araneomorphae</taxon>
        <taxon>Entelegynae</taxon>
        <taxon>Araneoidea</taxon>
        <taxon>Linyphiidae</taxon>
        <taxon>Erigoninae</taxon>
        <taxon>Oedothorax</taxon>
    </lineage>
</organism>
<gene>
    <name evidence="1" type="ORF">JTE90_028136</name>
</gene>
<accession>A0AAV6VAW9</accession>
<evidence type="ECO:0000313" key="2">
    <source>
        <dbReference type="Proteomes" id="UP000827092"/>
    </source>
</evidence>
<comment type="caution">
    <text evidence="1">The sequence shown here is derived from an EMBL/GenBank/DDBJ whole genome shotgun (WGS) entry which is preliminary data.</text>
</comment>
<evidence type="ECO:0000313" key="1">
    <source>
        <dbReference type="EMBL" id="KAG8193018.1"/>
    </source>
</evidence>
<dbReference type="Proteomes" id="UP000827092">
    <property type="component" value="Unassembled WGS sequence"/>
</dbReference>
<dbReference type="AlphaFoldDB" id="A0AAV6VAW9"/>
<dbReference type="EMBL" id="JAFNEN010000132">
    <property type="protein sequence ID" value="KAG8193018.1"/>
    <property type="molecule type" value="Genomic_DNA"/>
</dbReference>
<protein>
    <submittedName>
        <fullName evidence="1">Uncharacterized protein</fullName>
    </submittedName>
</protein>
<reference evidence="1 2" key="1">
    <citation type="journal article" date="2022" name="Nat. Ecol. Evol.">
        <title>A masculinizing supergene underlies an exaggerated male reproductive morph in a spider.</title>
        <authorList>
            <person name="Hendrickx F."/>
            <person name="De Corte Z."/>
            <person name="Sonet G."/>
            <person name="Van Belleghem S.M."/>
            <person name="Kostlbacher S."/>
            <person name="Vangestel C."/>
        </authorList>
    </citation>
    <scope>NUCLEOTIDE SEQUENCE [LARGE SCALE GENOMIC DNA]</scope>
    <source>
        <strain evidence="1">W744_W776</strain>
    </source>
</reference>
<keyword evidence="2" id="KW-1185">Reference proteome</keyword>